<evidence type="ECO:0000256" key="2">
    <source>
        <dbReference type="ARBA" id="ARBA00023125"/>
    </source>
</evidence>
<keyword evidence="2" id="KW-0238">DNA-binding</keyword>
<dbReference type="EMBL" id="JADNYM010000007">
    <property type="protein sequence ID" value="MBG0739201.1"/>
    <property type="molecule type" value="Genomic_DNA"/>
</dbReference>
<organism evidence="5 6">
    <name type="scientific">Arthrobacter terrae</name>
    <dbReference type="NCBI Taxonomy" id="2935737"/>
    <lineage>
        <taxon>Bacteria</taxon>
        <taxon>Bacillati</taxon>
        <taxon>Actinomycetota</taxon>
        <taxon>Actinomycetes</taxon>
        <taxon>Micrococcales</taxon>
        <taxon>Micrococcaceae</taxon>
        <taxon>Arthrobacter</taxon>
    </lineage>
</organism>
<comment type="caution">
    <text evidence="5">The sequence shown here is derived from an EMBL/GenBank/DDBJ whole genome shotgun (WGS) entry which is preliminary data.</text>
</comment>
<dbReference type="SMART" id="SM00347">
    <property type="entry name" value="HTH_MARR"/>
    <property type="match status" value="1"/>
</dbReference>
<gene>
    <name evidence="5" type="ORF">IV500_07325</name>
</gene>
<feature type="domain" description="HTH marR-type" evidence="4">
    <location>
        <begin position="9"/>
        <end position="147"/>
    </location>
</feature>
<dbReference type="InterPro" id="IPR023187">
    <property type="entry name" value="Tscrpt_reg_MarR-type_CS"/>
</dbReference>
<dbReference type="PROSITE" id="PS50995">
    <property type="entry name" value="HTH_MARR_2"/>
    <property type="match status" value="1"/>
</dbReference>
<dbReference type="GO" id="GO:0003677">
    <property type="term" value="F:DNA binding"/>
    <property type="evidence" value="ECO:0007669"/>
    <property type="project" value="UniProtKB-KW"/>
</dbReference>
<evidence type="ECO:0000313" key="5">
    <source>
        <dbReference type="EMBL" id="MBG0739201.1"/>
    </source>
</evidence>
<dbReference type="Gene3D" id="1.10.10.10">
    <property type="entry name" value="Winged helix-like DNA-binding domain superfamily/Winged helix DNA-binding domain"/>
    <property type="match status" value="1"/>
</dbReference>
<dbReference type="GO" id="GO:0006950">
    <property type="term" value="P:response to stress"/>
    <property type="evidence" value="ECO:0007669"/>
    <property type="project" value="TreeGrafter"/>
</dbReference>
<dbReference type="Pfam" id="PF12802">
    <property type="entry name" value="MarR_2"/>
    <property type="match status" value="1"/>
</dbReference>
<evidence type="ECO:0000313" key="6">
    <source>
        <dbReference type="Proteomes" id="UP000655366"/>
    </source>
</evidence>
<evidence type="ECO:0000256" key="1">
    <source>
        <dbReference type="ARBA" id="ARBA00023015"/>
    </source>
</evidence>
<dbReference type="RefSeq" id="WP_196396136.1">
    <property type="nucleotide sequence ID" value="NZ_JADNYM010000007.1"/>
</dbReference>
<dbReference type="InterPro" id="IPR039422">
    <property type="entry name" value="MarR/SlyA-like"/>
</dbReference>
<dbReference type="SUPFAM" id="SSF46785">
    <property type="entry name" value="Winged helix' DNA-binding domain"/>
    <property type="match status" value="1"/>
</dbReference>
<dbReference type="InterPro" id="IPR036388">
    <property type="entry name" value="WH-like_DNA-bd_sf"/>
</dbReference>
<sequence>MPDMNQWPSSRLLSTAARLVEHAWNERLASIGMTHAGIIALDVLAANGPMTQAQLASIVRVQAQTMGKTLSRLENHGHVHRVRSTHDRRSHLVSLSDEGRGLLDSAHRMEIGLLETAGLDQGELRSDLKTIIRSMSSTRQNLREMESRARLALADVQAG</sequence>
<proteinExistence type="predicted"/>
<dbReference type="PANTHER" id="PTHR33164">
    <property type="entry name" value="TRANSCRIPTIONAL REGULATOR, MARR FAMILY"/>
    <property type="match status" value="1"/>
</dbReference>
<evidence type="ECO:0000259" key="4">
    <source>
        <dbReference type="PROSITE" id="PS50995"/>
    </source>
</evidence>
<name>A0A931CQL6_9MICC</name>
<dbReference type="AlphaFoldDB" id="A0A931CQL6"/>
<dbReference type="InterPro" id="IPR036390">
    <property type="entry name" value="WH_DNA-bd_sf"/>
</dbReference>
<keyword evidence="6" id="KW-1185">Reference proteome</keyword>
<dbReference type="PANTHER" id="PTHR33164:SF43">
    <property type="entry name" value="HTH-TYPE TRANSCRIPTIONAL REPRESSOR YETL"/>
    <property type="match status" value="1"/>
</dbReference>
<dbReference type="GO" id="GO:0003700">
    <property type="term" value="F:DNA-binding transcription factor activity"/>
    <property type="evidence" value="ECO:0007669"/>
    <property type="project" value="InterPro"/>
</dbReference>
<dbReference type="PRINTS" id="PR00598">
    <property type="entry name" value="HTHMARR"/>
</dbReference>
<keyword evidence="1" id="KW-0805">Transcription regulation</keyword>
<dbReference type="PROSITE" id="PS01117">
    <property type="entry name" value="HTH_MARR_1"/>
    <property type="match status" value="1"/>
</dbReference>
<dbReference type="InterPro" id="IPR000835">
    <property type="entry name" value="HTH_MarR-typ"/>
</dbReference>
<dbReference type="Proteomes" id="UP000655366">
    <property type="component" value="Unassembled WGS sequence"/>
</dbReference>
<protein>
    <submittedName>
        <fullName evidence="5">MarR family transcriptional regulator</fullName>
    </submittedName>
</protein>
<accession>A0A931CQL6</accession>
<keyword evidence="3" id="KW-0804">Transcription</keyword>
<evidence type="ECO:0000256" key="3">
    <source>
        <dbReference type="ARBA" id="ARBA00023163"/>
    </source>
</evidence>
<reference evidence="5 6" key="1">
    <citation type="submission" date="2020-11" db="EMBL/GenBank/DDBJ databases">
        <title>Arthrobacter antarcticus sp. nov., isolated from Antarctic Soil.</title>
        <authorList>
            <person name="Li J."/>
        </authorList>
    </citation>
    <scope>NUCLEOTIDE SEQUENCE [LARGE SCALE GENOMIC DNA]</scope>
    <source>
        <strain evidence="5 6">Z1-20</strain>
    </source>
</reference>